<accession>A0ABD2QMX8</accession>
<evidence type="ECO:0000313" key="2">
    <source>
        <dbReference type="Proteomes" id="UP001626550"/>
    </source>
</evidence>
<dbReference type="EMBL" id="JBJKFK010000077">
    <property type="protein sequence ID" value="KAL3320096.1"/>
    <property type="molecule type" value="Genomic_DNA"/>
</dbReference>
<keyword evidence="2" id="KW-1185">Reference proteome</keyword>
<gene>
    <name evidence="1" type="ORF">Ciccas_001233</name>
</gene>
<organism evidence="1 2">
    <name type="scientific">Cichlidogyrus casuarinus</name>
    <dbReference type="NCBI Taxonomy" id="1844966"/>
    <lineage>
        <taxon>Eukaryota</taxon>
        <taxon>Metazoa</taxon>
        <taxon>Spiralia</taxon>
        <taxon>Lophotrochozoa</taxon>
        <taxon>Platyhelminthes</taxon>
        <taxon>Monogenea</taxon>
        <taxon>Monopisthocotylea</taxon>
        <taxon>Dactylogyridea</taxon>
        <taxon>Ancyrocephalidae</taxon>
        <taxon>Cichlidogyrus</taxon>
    </lineage>
</organism>
<reference evidence="1 2" key="1">
    <citation type="submission" date="2024-11" db="EMBL/GenBank/DDBJ databases">
        <title>Adaptive evolution of stress response genes in parasites aligns with host niche diversity.</title>
        <authorList>
            <person name="Hahn C."/>
            <person name="Resl P."/>
        </authorList>
    </citation>
    <scope>NUCLEOTIDE SEQUENCE [LARGE SCALE GENOMIC DNA]</scope>
    <source>
        <strain evidence="1">EGGRZ-B1_66</strain>
        <tissue evidence="1">Body</tissue>
    </source>
</reference>
<sequence>MERILSRMEDYGNKTKSSRNSFHFILLVMQNSTSAMEQKRLMANFLLFSQQSIGKLI</sequence>
<proteinExistence type="predicted"/>
<comment type="caution">
    <text evidence="1">The sequence shown here is derived from an EMBL/GenBank/DDBJ whole genome shotgun (WGS) entry which is preliminary data.</text>
</comment>
<dbReference type="Proteomes" id="UP001626550">
    <property type="component" value="Unassembled WGS sequence"/>
</dbReference>
<protein>
    <submittedName>
        <fullName evidence="1">Uncharacterized protein</fullName>
    </submittedName>
</protein>
<evidence type="ECO:0000313" key="1">
    <source>
        <dbReference type="EMBL" id="KAL3320096.1"/>
    </source>
</evidence>
<dbReference type="AlphaFoldDB" id="A0ABD2QMX8"/>
<feature type="non-terminal residue" evidence="1">
    <location>
        <position position="57"/>
    </location>
</feature>
<name>A0ABD2QMX8_9PLAT</name>